<evidence type="ECO:0008006" key="4">
    <source>
        <dbReference type="Google" id="ProtNLM"/>
    </source>
</evidence>
<name>A0A852TZ30_9ACTN</name>
<evidence type="ECO:0000256" key="1">
    <source>
        <dbReference type="SAM" id="Phobius"/>
    </source>
</evidence>
<organism evidence="2 3">
    <name type="scientific">Spinactinospora alkalitolerans</name>
    <dbReference type="NCBI Taxonomy" id="687207"/>
    <lineage>
        <taxon>Bacteria</taxon>
        <taxon>Bacillati</taxon>
        <taxon>Actinomycetota</taxon>
        <taxon>Actinomycetes</taxon>
        <taxon>Streptosporangiales</taxon>
        <taxon>Nocardiopsidaceae</taxon>
        <taxon>Spinactinospora</taxon>
    </lineage>
</organism>
<evidence type="ECO:0000313" key="2">
    <source>
        <dbReference type="EMBL" id="NYE47060.1"/>
    </source>
</evidence>
<dbReference type="EMBL" id="JACCCC010000001">
    <property type="protein sequence ID" value="NYE47060.1"/>
    <property type="molecule type" value="Genomic_DNA"/>
</dbReference>
<keyword evidence="1" id="KW-0812">Transmembrane</keyword>
<keyword evidence="3" id="KW-1185">Reference proteome</keyword>
<proteinExistence type="predicted"/>
<sequence>MSRKGAVALLAVPVAALLSSVWLPFVNTDRLWFGLPALFVWTSVWVLAITPFLALVNRTHRGADEEDGPC</sequence>
<dbReference type="Proteomes" id="UP000589036">
    <property type="component" value="Unassembled WGS sequence"/>
</dbReference>
<reference evidence="2 3" key="1">
    <citation type="submission" date="2020-07" db="EMBL/GenBank/DDBJ databases">
        <title>Sequencing the genomes of 1000 actinobacteria strains.</title>
        <authorList>
            <person name="Klenk H.-P."/>
        </authorList>
    </citation>
    <scope>NUCLEOTIDE SEQUENCE [LARGE SCALE GENOMIC DNA]</scope>
    <source>
        <strain evidence="2 3">CXB654</strain>
    </source>
</reference>
<keyword evidence="1" id="KW-0472">Membrane</keyword>
<comment type="caution">
    <text evidence="2">The sequence shown here is derived from an EMBL/GenBank/DDBJ whole genome shotgun (WGS) entry which is preliminary data.</text>
</comment>
<accession>A0A852TZ30</accession>
<feature type="transmembrane region" description="Helical" evidence="1">
    <location>
        <begin position="31"/>
        <end position="56"/>
    </location>
</feature>
<dbReference type="RefSeq" id="WP_179643069.1">
    <property type="nucleotide sequence ID" value="NZ_BAAAYY010000041.1"/>
</dbReference>
<evidence type="ECO:0000313" key="3">
    <source>
        <dbReference type="Proteomes" id="UP000589036"/>
    </source>
</evidence>
<feature type="transmembrane region" description="Helical" evidence="1">
    <location>
        <begin position="7"/>
        <end position="25"/>
    </location>
</feature>
<gene>
    <name evidence="2" type="ORF">HDA32_002180</name>
</gene>
<dbReference type="AlphaFoldDB" id="A0A852TZ30"/>
<keyword evidence="1" id="KW-1133">Transmembrane helix</keyword>
<protein>
    <recommendedName>
        <fullName evidence="4">DUF3311 domain-containing protein</fullName>
    </recommendedName>
</protein>